<name>E1X2G6_HALMS</name>
<evidence type="ECO:0000259" key="2">
    <source>
        <dbReference type="Pfam" id="PF20258"/>
    </source>
</evidence>
<evidence type="ECO:0000313" key="4">
    <source>
        <dbReference type="Proteomes" id="UP000008963"/>
    </source>
</evidence>
<dbReference type="Pfam" id="PF20258">
    <property type="entry name" value="tRNA_Me_trans_C"/>
    <property type="match status" value="1"/>
</dbReference>
<proteinExistence type="predicted"/>
<dbReference type="GO" id="GO:0002143">
    <property type="term" value="P:tRNA wobble position uridine thiolation"/>
    <property type="evidence" value="ECO:0007669"/>
    <property type="project" value="TreeGrafter"/>
</dbReference>
<dbReference type="InterPro" id="IPR014729">
    <property type="entry name" value="Rossmann-like_a/b/a_fold"/>
</dbReference>
<gene>
    <name evidence="3" type="ordered locus">BMS_1917</name>
</gene>
<evidence type="ECO:0000313" key="3">
    <source>
        <dbReference type="EMBL" id="CBW26733.1"/>
    </source>
</evidence>
<dbReference type="EMBL" id="FQ312005">
    <property type="protein sequence ID" value="CBW26733.1"/>
    <property type="molecule type" value="Genomic_DNA"/>
</dbReference>
<dbReference type="HOGENOM" id="CLU_035188_0_0_7"/>
<keyword evidence="4" id="KW-1185">Reference proteome</keyword>
<dbReference type="Gene3D" id="3.40.50.620">
    <property type="entry name" value="HUPs"/>
    <property type="match status" value="1"/>
</dbReference>
<evidence type="ECO:0000256" key="1">
    <source>
        <dbReference type="SAM" id="MobiDB-lite"/>
    </source>
</evidence>
<organism evidence="3 4">
    <name type="scientific">Halobacteriovorax marinus (strain ATCC BAA-682 / DSM 15412 / SJ)</name>
    <name type="common">Bacteriovorax marinus</name>
    <dbReference type="NCBI Taxonomy" id="862908"/>
    <lineage>
        <taxon>Bacteria</taxon>
        <taxon>Pseudomonadati</taxon>
        <taxon>Bdellovibrionota</taxon>
        <taxon>Bacteriovoracia</taxon>
        <taxon>Bacteriovoracales</taxon>
        <taxon>Halobacteriovoraceae</taxon>
        <taxon>Halobacteriovorax</taxon>
    </lineage>
</organism>
<dbReference type="STRING" id="862908.BMS_1917"/>
<dbReference type="Proteomes" id="UP000008963">
    <property type="component" value="Chromosome"/>
</dbReference>
<feature type="region of interest" description="Disordered" evidence="1">
    <location>
        <begin position="390"/>
        <end position="411"/>
    </location>
</feature>
<dbReference type="Pfam" id="PF03054">
    <property type="entry name" value="tRNA_Me_trans"/>
    <property type="match status" value="1"/>
</dbReference>
<dbReference type="SUPFAM" id="SSF52402">
    <property type="entry name" value="Adenine nucleotide alpha hydrolases-like"/>
    <property type="match status" value="1"/>
</dbReference>
<feature type="domain" description="tRNA-specific 2-thiouridylase MnmA-like C-terminal" evidence="2">
    <location>
        <begin position="306"/>
        <end position="373"/>
    </location>
</feature>
<dbReference type="KEGG" id="bmx:BMS_1917"/>
<dbReference type="PANTHER" id="PTHR11933">
    <property type="entry name" value="TRNA 5-METHYLAMINOMETHYL-2-THIOURIDYLATE -METHYLTRANSFERASE"/>
    <property type="match status" value="1"/>
</dbReference>
<reference evidence="4" key="1">
    <citation type="journal article" date="2013" name="ISME J.">
        <title>A small predatory core genome in the divergent marine Bacteriovorax marinus SJ and the terrestrial Bdellovibrio bacteriovorus.</title>
        <authorList>
            <person name="Crossman L.C."/>
            <person name="Chen H."/>
            <person name="Cerdeno-Tarraga A.M."/>
            <person name="Brooks K."/>
            <person name="Quail M.A."/>
            <person name="Pineiro S.A."/>
            <person name="Hobley L."/>
            <person name="Sockett R.E."/>
            <person name="Bentley S.D."/>
            <person name="Parkhill J."/>
            <person name="Williams H.N."/>
            <person name="Stine O.C."/>
        </authorList>
    </citation>
    <scope>NUCLEOTIDE SEQUENCE [LARGE SCALE GENOMIC DNA]</scope>
    <source>
        <strain evidence="4">ATCC BAA-682 / DSM 15412 / SJ</strain>
    </source>
</reference>
<dbReference type="PATRIC" id="fig|862908.3.peg.1818"/>
<dbReference type="AlphaFoldDB" id="E1X2G6"/>
<dbReference type="PANTHER" id="PTHR11933:SF5">
    <property type="entry name" value="MITOCHONDRIAL TRNA-SPECIFIC 2-THIOURIDYLASE 1"/>
    <property type="match status" value="1"/>
</dbReference>
<dbReference type="Gene3D" id="2.40.30.10">
    <property type="entry name" value="Translation factors"/>
    <property type="match status" value="1"/>
</dbReference>
<accession>E1X2G6</accession>
<dbReference type="eggNOG" id="COG0482">
    <property type="taxonomic scope" value="Bacteria"/>
</dbReference>
<sequence>MKMLQGNQAKQQTILVGMDGGVESTVAAYLLKKQGLNVVGLGVVFHEYSYKSLSVWTPKSLENIKKICNQLEIPFYGTNINSLFYSRVLEPVVSTRLAAEQFEPVIAWNKILIETLIEKAKVVGATGIATGHKAKVFKNQKSGVYSLLVPADVANDETYGLSRLSQDELSKLIFPLAEIKQNEILKIANLLGITFAKDDIENKKRRKKSLFRTDFIEVVERFSAPTLRKEGRILSYRDGTTICEHDGVHLYHLNQEGIVGKKGFAVDKTLSVIRINPRQQDVIVDNIERYHYTHCRLMRFSHDPAMDLSKPLQCFVQTKSSGAKLPCKLYFKNNRAVVVEFEDEQEGVCPRGGYLVFYNRRAIGATVIGSGVVRSSGYFDDEEYRTYPKTRAEDDEFDEDEPKKKKIHLEF</sequence>
<dbReference type="InterPro" id="IPR046885">
    <property type="entry name" value="MnmA-like_C"/>
</dbReference>
<protein>
    <submittedName>
        <fullName evidence="3">tRNA (5-methylaminomethyl-2-thiouridylate)-methyltransferase</fullName>
    </submittedName>
</protein>